<dbReference type="InterPro" id="IPR047089">
    <property type="entry name" value="Asp-tRNA-ligase_1_N"/>
</dbReference>
<dbReference type="InterPro" id="IPR004524">
    <property type="entry name" value="Asp-tRNA-ligase_1"/>
</dbReference>
<feature type="binding site" evidence="8">
    <location>
        <begin position="220"/>
        <end position="222"/>
    </location>
    <ligand>
        <name>ATP</name>
        <dbReference type="ChEBI" id="CHEBI:30616"/>
    </ligand>
</feature>
<dbReference type="InterPro" id="IPR004364">
    <property type="entry name" value="Aa-tRNA-synt_II"/>
</dbReference>
<dbReference type="SUPFAM" id="SSF55261">
    <property type="entry name" value="GAD domain-like"/>
    <property type="match status" value="1"/>
</dbReference>
<dbReference type="NCBIfam" id="NF001750">
    <property type="entry name" value="PRK00476.1"/>
    <property type="match status" value="1"/>
</dbReference>
<accession>A0A1A6C3A0</accession>
<proteinExistence type="inferred from homology"/>
<dbReference type="SUPFAM" id="SSF55681">
    <property type="entry name" value="Class II aaRS and biotin synthetases"/>
    <property type="match status" value="1"/>
</dbReference>
<feature type="binding site" evidence="8">
    <location>
        <position position="229"/>
    </location>
    <ligand>
        <name>ATP</name>
        <dbReference type="ChEBI" id="CHEBI:30616"/>
    </ligand>
</feature>
<evidence type="ECO:0000256" key="3">
    <source>
        <dbReference type="ARBA" id="ARBA00022598"/>
    </source>
</evidence>
<dbReference type="GO" id="GO:0004815">
    <property type="term" value="F:aspartate-tRNA ligase activity"/>
    <property type="evidence" value="ECO:0007669"/>
    <property type="project" value="UniProtKB-UniRule"/>
</dbReference>
<evidence type="ECO:0000256" key="6">
    <source>
        <dbReference type="ARBA" id="ARBA00022917"/>
    </source>
</evidence>
<dbReference type="PANTHER" id="PTHR22594">
    <property type="entry name" value="ASPARTYL/LYSYL-TRNA SYNTHETASE"/>
    <property type="match status" value="1"/>
</dbReference>
<comment type="subcellular location">
    <subcellularLocation>
        <location evidence="8">Cytoplasm</location>
    </subcellularLocation>
</comment>
<comment type="subunit">
    <text evidence="8">Homodimer.</text>
</comment>
<comment type="function">
    <text evidence="8">Aspartyl-tRNA synthetase with relaxed tRNA specificity since it is able to aspartylate not only its cognate tRNA(Asp) but also tRNA(Asn). Reaction proceeds in two steps: L-aspartate is first activated by ATP to form Asp-AMP and then transferred to the acceptor end of tRNA(Asp/Asn).</text>
</comment>
<protein>
    <recommendedName>
        <fullName evidence="8">Aspartate--tRNA(Asp/Asn) ligase</fullName>
        <ecNumber evidence="8">6.1.1.23</ecNumber>
    </recommendedName>
    <alternativeName>
        <fullName evidence="8">Aspartyl-tRNA synthetase</fullName>
        <shortName evidence="8">AspRS</shortName>
    </alternativeName>
    <alternativeName>
        <fullName evidence="8">Non-discriminating aspartyl-tRNA synthetase</fullName>
        <shortName evidence="8">ND-AspRS</shortName>
    </alternativeName>
</protein>
<dbReference type="InterPro" id="IPR002312">
    <property type="entry name" value="Asp/Asn-tRNA-synth_IIb"/>
</dbReference>
<evidence type="ECO:0000256" key="5">
    <source>
        <dbReference type="ARBA" id="ARBA00022840"/>
    </source>
</evidence>
<dbReference type="PRINTS" id="PR01042">
    <property type="entry name" value="TRNASYNTHASP"/>
</dbReference>
<dbReference type="NCBIfam" id="TIGR00459">
    <property type="entry name" value="aspS_bact"/>
    <property type="match status" value="1"/>
</dbReference>
<comment type="similarity">
    <text evidence="1 8">Belongs to the class-II aminoacyl-tRNA synthetase family. Type 1 subfamily.</text>
</comment>
<keyword evidence="6 8" id="KW-0648">Protein biosynthesis</keyword>
<dbReference type="CDD" id="cd00777">
    <property type="entry name" value="AspRS_core"/>
    <property type="match status" value="1"/>
</dbReference>
<dbReference type="GO" id="GO:0005737">
    <property type="term" value="C:cytoplasm"/>
    <property type="evidence" value="ECO:0007669"/>
    <property type="project" value="UniProtKB-SubCell"/>
</dbReference>
<dbReference type="InterPro" id="IPR004115">
    <property type="entry name" value="GAD-like_sf"/>
</dbReference>
<feature type="binding site" evidence="8">
    <location>
        <position position="486"/>
    </location>
    <ligand>
        <name>ATP</name>
        <dbReference type="ChEBI" id="CHEBI:30616"/>
    </ligand>
</feature>
<keyword evidence="5 8" id="KW-0067">ATP-binding</keyword>
<comment type="caution">
    <text evidence="10">The sequence shown here is derived from an EMBL/GenBank/DDBJ whole genome shotgun (WGS) entry which is preliminary data.</text>
</comment>
<dbReference type="EC" id="6.1.1.23" evidence="8"/>
<gene>
    <name evidence="8" type="primary">aspS</name>
    <name evidence="10" type="ORF">Thpro_021348</name>
</gene>
<dbReference type="InterPro" id="IPR047090">
    <property type="entry name" value="AspRS_core"/>
</dbReference>
<feature type="site" description="Important for tRNA non-discrimination" evidence="8">
    <location>
        <position position="83"/>
    </location>
</feature>
<dbReference type="Proteomes" id="UP000029273">
    <property type="component" value="Unassembled WGS sequence"/>
</dbReference>
<keyword evidence="3 8" id="KW-0436">Ligase</keyword>
<keyword evidence="2 8" id="KW-0963">Cytoplasm</keyword>
<dbReference type="Gene3D" id="3.30.1360.30">
    <property type="entry name" value="GAD-like domain"/>
    <property type="match status" value="1"/>
</dbReference>
<dbReference type="GO" id="GO:0003676">
    <property type="term" value="F:nucleic acid binding"/>
    <property type="evidence" value="ECO:0007669"/>
    <property type="project" value="InterPro"/>
</dbReference>
<dbReference type="InterPro" id="IPR006195">
    <property type="entry name" value="aa-tRNA-synth_II"/>
</dbReference>
<dbReference type="InterPro" id="IPR029351">
    <property type="entry name" value="GAD_dom"/>
</dbReference>
<dbReference type="GO" id="GO:0006422">
    <property type="term" value="P:aspartyl-tRNA aminoacylation"/>
    <property type="evidence" value="ECO:0007669"/>
    <property type="project" value="UniProtKB-UniRule"/>
</dbReference>
<feature type="site" description="Important for tRNA non-discrimination" evidence="8">
    <location>
        <position position="32"/>
    </location>
</feature>
<keyword evidence="11" id="KW-1185">Reference proteome</keyword>
<evidence type="ECO:0000256" key="1">
    <source>
        <dbReference type="ARBA" id="ARBA00006303"/>
    </source>
</evidence>
<sequence>MSMRSHYCGTLEASLVDQEVVLCGWVNRRRDHGGVIFIDLRDRTGLAQVVFDPDLPEVFAQAERARGEYVLQVRGRVRRRPVGTENAAIPSGEIEVLGRELRVLNAADTPPFQLDEDDVGEETRLRYRYIDLRRPEMQRRLMLRAQVTRTLRRFLDDRGFLDVETPMLTKATPEGARDYLVPSRTHNGSFFALPQSPQLFKQLLMMSGLDRYYQIVRCFRDEDLRADRQPEFTQLDIETSFLEEEDVMSLMESMVRELFAQVLEIALPETFPRMTYAEAMSRFGSDKPDLRIPLELVDATDLMREVEFKVFSAPANDPAGRVAVLRLPGGGSLSRKEIDDYTAFVARFGAKGLAYIKINELAAGREGLQSPILKFLPDNVVDALVERSAAADGDLLFFGADKASVVNDALGNLRVRLGHDRDLVEHGWRPLWVVDFPMFEYDDKAGRWVSLHHPFTAPRVASAERLGDAPGEVLSRAYDMVLNGSEVGGGSVRIHDPAMQSAVFRLLGIGEDEAREKFGFLLDALRYGCPPHAGIAFGLDRLVMLMTGSSSIRDVIAFPKTQTAACPLTDAPTAVDDRQLQELGIRLRRPQG</sequence>
<organism evidence="10 11">
    <name type="scientific">Acidihalobacter prosperus</name>
    <dbReference type="NCBI Taxonomy" id="160660"/>
    <lineage>
        <taxon>Bacteria</taxon>
        <taxon>Pseudomonadati</taxon>
        <taxon>Pseudomonadota</taxon>
        <taxon>Gammaproteobacteria</taxon>
        <taxon>Chromatiales</taxon>
        <taxon>Ectothiorhodospiraceae</taxon>
        <taxon>Acidihalobacter</taxon>
    </lineage>
</organism>
<dbReference type="InterPro" id="IPR012340">
    <property type="entry name" value="NA-bd_OB-fold"/>
</dbReference>
<dbReference type="Pfam" id="PF01336">
    <property type="entry name" value="tRNA_anti-codon"/>
    <property type="match status" value="1"/>
</dbReference>
<feature type="domain" description="Aminoacyl-transfer RNA synthetases class-II family profile" evidence="9">
    <location>
        <begin position="141"/>
        <end position="559"/>
    </location>
</feature>
<keyword evidence="7 8" id="KW-0030">Aminoacyl-tRNA synthetase</keyword>
<reference evidence="10 11" key="1">
    <citation type="journal article" date="2014" name="Genome Announc.">
        <title>Draft Genome Sequence of the Iron-Oxidizing, Acidophilic, and Halotolerant 'Thiobacillus prosperus' Type Strain DSM 5130.</title>
        <authorList>
            <person name="Ossandon F.J."/>
            <person name="Cardenas J.P."/>
            <person name="Corbett M."/>
            <person name="Quatrini R."/>
            <person name="Holmes D.S."/>
            <person name="Watkin E."/>
        </authorList>
    </citation>
    <scope>NUCLEOTIDE SEQUENCE [LARGE SCALE GENOMIC DNA]</scope>
    <source>
        <strain evidence="10 11">DSM 5130</strain>
    </source>
</reference>
<comment type="catalytic activity">
    <reaction evidence="8">
        <text>tRNA(Asx) + L-aspartate + ATP = L-aspartyl-tRNA(Asx) + AMP + diphosphate</text>
        <dbReference type="Rhea" id="RHEA:18349"/>
        <dbReference type="Rhea" id="RHEA-COMP:9710"/>
        <dbReference type="Rhea" id="RHEA-COMP:9711"/>
        <dbReference type="ChEBI" id="CHEBI:29991"/>
        <dbReference type="ChEBI" id="CHEBI:30616"/>
        <dbReference type="ChEBI" id="CHEBI:33019"/>
        <dbReference type="ChEBI" id="CHEBI:78442"/>
        <dbReference type="ChEBI" id="CHEBI:78516"/>
        <dbReference type="ChEBI" id="CHEBI:456215"/>
        <dbReference type="EC" id="6.1.1.23"/>
    </reaction>
</comment>
<dbReference type="STRING" id="160660.BJI67_13100"/>
<dbReference type="CDD" id="cd04317">
    <property type="entry name" value="EcAspRS_like_N"/>
    <property type="match status" value="1"/>
</dbReference>
<keyword evidence="4 8" id="KW-0547">Nucleotide-binding</keyword>
<dbReference type="Gene3D" id="2.40.50.140">
    <property type="entry name" value="Nucleic acid-binding proteins"/>
    <property type="match status" value="1"/>
</dbReference>
<dbReference type="Pfam" id="PF00152">
    <property type="entry name" value="tRNA-synt_2"/>
    <property type="match status" value="1"/>
</dbReference>
<evidence type="ECO:0000256" key="2">
    <source>
        <dbReference type="ARBA" id="ARBA00022490"/>
    </source>
</evidence>
<feature type="binding site" evidence="8">
    <location>
        <position position="493"/>
    </location>
    <ligand>
        <name>L-aspartate</name>
        <dbReference type="ChEBI" id="CHEBI:29991"/>
    </ligand>
</feature>
<feature type="binding site" evidence="8">
    <location>
        <position position="452"/>
    </location>
    <ligand>
        <name>L-aspartate</name>
        <dbReference type="ChEBI" id="CHEBI:29991"/>
    </ligand>
</feature>
<dbReference type="AlphaFoldDB" id="A0A1A6C3A0"/>
<evidence type="ECO:0000259" key="9">
    <source>
        <dbReference type="PROSITE" id="PS50862"/>
    </source>
</evidence>
<dbReference type="PROSITE" id="PS50862">
    <property type="entry name" value="AA_TRNA_LIGASE_II"/>
    <property type="match status" value="1"/>
</dbReference>
<evidence type="ECO:0000256" key="8">
    <source>
        <dbReference type="HAMAP-Rule" id="MF_00044"/>
    </source>
</evidence>
<dbReference type="SUPFAM" id="SSF50249">
    <property type="entry name" value="Nucleic acid-binding proteins"/>
    <property type="match status" value="1"/>
</dbReference>
<feature type="binding site" evidence="8">
    <location>
        <position position="220"/>
    </location>
    <ligand>
        <name>L-aspartate</name>
        <dbReference type="ChEBI" id="CHEBI:29991"/>
    </ligand>
</feature>
<name>A0A1A6C3A0_9GAMM</name>
<dbReference type="InterPro" id="IPR045864">
    <property type="entry name" value="aa-tRNA-synth_II/BPL/LPL"/>
</dbReference>
<dbReference type="GO" id="GO:0005524">
    <property type="term" value="F:ATP binding"/>
    <property type="evidence" value="ECO:0007669"/>
    <property type="project" value="UniProtKB-UniRule"/>
</dbReference>
<dbReference type="PANTHER" id="PTHR22594:SF5">
    <property type="entry name" value="ASPARTATE--TRNA LIGASE, MITOCHONDRIAL"/>
    <property type="match status" value="1"/>
</dbReference>
<evidence type="ECO:0000313" key="10">
    <source>
        <dbReference type="EMBL" id="OBS09020.1"/>
    </source>
</evidence>
<dbReference type="EMBL" id="JQSG02000003">
    <property type="protein sequence ID" value="OBS09020.1"/>
    <property type="molecule type" value="Genomic_DNA"/>
</dbReference>
<dbReference type="GO" id="GO:0050560">
    <property type="term" value="F:aspartate-tRNA(Asn) ligase activity"/>
    <property type="evidence" value="ECO:0007669"/>
    <property type="project" value="UniProtKB-EC"/>
</dbReference>
<feature type="binding site" evidence="8">
    <location>
        <position position="174"/>
    </location>
    <ligand>
        <name>L-aspartate</name>
        <dbReference type="ChEBI" id="CHEBI:29991"/>
    </ligand>
</feature>
<dbReference type="Gene3D" id="3.30.930.10">
    <property type="entry name" value="Bira Bifunctional Protein, Domain 2"/>
    <property type="match status" value="1"/>
</dbReference>
<dbReference type="Pfam" id="PF02938">
    <property type="entry name" value="GAD"/>
    <property type="match status" value="1"/>
</dbReference>
<feature type="binding site" evidence="8">
    <location>
        <begin position="538"/>
        <end position="541"/>
    </location>
    <ligand>
        <name>ATP</name>
        <dbReference type="ChEBI" id="CHEBI:30616"/>
    </ligand>
</feature>
<evidence type="ECO:0000256" key="4">
    <source>
        <dbReference type="ARBA" id="ARBA00022741"/>
    </source>
</evidence>
<feature type="region of interest" description="Aspartate" evidence="8">
    <location>
        <begin position="198"/>
        <end position="201"/>
    </location>
</feature>
<dbReference type="InterPro" id="IPR004365">
    <property type="entry name" value="NA-bd_OB_tRNA"/>
</dbReference>
<evidence type="ECO:0000256" key="7">
    <source>
        <dbReference type="ARBA" id="ARBA00023146"/>
    </source>
</evidence>
<evidence type="ECO:0000313" key="11">
    <source>
        <dbReference type="Proteomes" id="UP000029273"/>
    </source>
</evidence>
<dbReference type="HAMAP" id="MF_00044">
    <property type="entry name" value="Asp_tRNA_synth_type1"/>
    <property type="match status" value="1"/>
</dbReference>